<reference evidence="2" key="1">
    <citation type="submission" date="2023-06" db="EMBL/GenBank/DDBJ databases">
        <title>WGS-Sequencing of Streptomyces ficellus isolate 21 collected from sand in Gara Djebilet Iron Mine in Algeria.</title>
        <authorList>
            <person name="Zegers G.P."/>
            <person name="Gomez A."/>
            <person name="Gueddou A."/>
            <person name="Zahara A.F."/>
            <person name="Worth M."/>
            <person name="Sevigny J.L."/>
            <person name="Tisa L."/>
        </authorList>
    </citation>
    <scope>NUCLEOTIDE SEQUENCE</scope>
    <source>
        <strain evidence="2">AS11</strain>
    </source>
</reference>
<dbReference type="EMBL" id="JAUEPL010000038">
    <property type="protein sequence ID" value="MDN3296744.1"/>
    <property type="molecule type" value="Genomic_DNA"/>
</dbReference>
<dbReference type="Proteomes" id="UP001174050">
    <property type="component" value="Unassembled WGS sequence"/>
</dbReference>
<evidence type="ECO:0000313" key="2">
    <source>
        <dbReference type="EMBL" id="MDN3296744.1"/>
    </source>
</evidence>
<proteinExistence type="predicted"/>
<gene>
    <name evidence="2" type="ORF">QWM81_22385</name>
</gene>
<evidence type="ECO:0000256" key="1">
    <source>
        <dbReference type="SAM" id="MobiDB-lite"/>
    </source>
</evidence>
<sequence length="170" mass="17795">MRFTGRPGAGRRAAAAGPALCALLIAPATTGCSQSGPPAPHSGTPADICTSLVSHWAKQAIDDSSWAGLDWEQKGLSNEQLTIHDDVVAAARAAERREGREAAIRLIDRRARQRCEAANGATGSSQNWRPTTTTVTPPPVTTTERTPSRRNTALPIRNAEEAGSPAPAPG</sequence>
<dbReference type="RefSeq" id="WP_290114057.1">
    <property type="nucleotide sequence ID" value="NZ_JAUEPL010000038.1"/>
</dbReference>
<keyword evidence="3" id="KW-1185">Reference proteome</keyword>
<accession>A0ABT7ZB66</accession>
<name>A0ABT7ZB66_9ACTN</name>
<organism evidence="2 3">
    <name type="scientific">Streptomyces ficellus</name>
    <dbReference type="NCBI Taxonomy" id="1977088"/>
    <lineage>
        <taxon>Bacteria</taxon>
        <taxon>Bacillati</taxon>
        <taxon>Actinomycetota</taxon>
        <taxon>Actinomycetes</taxon>
        <taxon>Kitasatosporales</taxon>
        <taxon>Streptomycetaceae</taxon>
        <taxon>Streptomyces</taxon>
    </lineage>
</organism>
<protein>
    <submittedName>
        <fullName evidence="2">Uncharacterized protein</fullName>
    </submittedName>
</protein>
<feature type="compositionally biased region" description="Low complexity" evidence="1">
    <location>
        <begin position="129"/>
        <end position="145"/>
    </location>
</feature>
<dbReference type="PROSITE" id="PS51257">
    <property type="entry name" value="PROKAR_LIPOPROTEIN"/>
    <property type="match status" value="1"/>
</dbReference>
<comment type="caution">
    <text evidence="2">The sequence shown here is derived from an EMBL/GenBank/DDBJ whole genome shotgun (WGS) entry which is preliminary data.</text>
</comment>
<feature type="region of interest" description="Disordered" evidence="1">
    <location>
        <begin position="115"/>
        <end position="170"/>
    </location>
</feature>
<feature type="compositionally biased region" description="Low complexity" evidence="1">
    <location>
        <begin position="161"/>
        <end position="170"/>
    </location>
</feature>
<evidence type="ECO:0000313" key="3">
    <source>
        <dbReference type="Proteomes" id="UP001174050"/>
    </source>
</evidence>